<dbReference type="InterPro" id="IPR011010">
    <property type="entry name" value="DNA_brk_join_enz"/>
</dbReference>
<sequence length="345" mass="40122">MVRPKKYINIDIDTRILAIQAKTEEEPISEEQSIVDKLYLPIVNEKSIKNITIHHALLVLNQQMKLNGLRMRTIDDYNYQFKRFAELVKVEYLHEINVDKIYEYLSLLGDIKDISKLNRLKTLTAILGRCYDNGWIKVKYWKNIKIKVNKTIKKPTEESDLSILLSLLDKTTYSGFRDSVAVLLLYKTGIRITTLGLLEEKHIDFNNQVLYLTGDIMKSHKALKLPLDDDMCSLLQQLIEVNQEMRKEYQNKNTNIFLTSTATPIKETVSPSNSIAKNLWKYSKRYGLKNINAHSIRRLYAQNLIKRGANINLVSHALGHDSLHTTSRYLYLDEETVAENLRDYL</sequence>
<dbReference type="PROSITE" id="PS51898">
    <property type="entry name" value="TYR_RECOMBINASE"/>
    <property type="match status" value="1"/>
</dbReference>
<evidence type="ECO:0000313" key="6">
    <source>
        <dbReference type="Proteomes" id="UP001549104"/>
    </source>
</evidence>
<dbReference type="InterPro" id="IPR013762">
    <property type="entry name" value="Integrase-like_cat_sf"/>
</dbReference>
<comment type="caution">
    <text evidence="5">The sequence shown here is derived from an EMBL/GenBank/DDBJ whole genome shotgun (WGS) entry which is preliminary data.</text>
</comment>
<dbReference type="InterPro" id="IPR050090">
    <property type="entry name" value="Tyrosine_recombinase_XerCD"/>
</dbReference>
<protein>
    <submittedName>
        <fullName evidence="5">Site-specific recombinase XerD</fullName>
    </submittedName>
</protein>
<dbReference type="SUPFAM" id="SSF56349">
    <property type="entry name" value="DNA breaking-rejoining enzymes"/>
    <property type="match status" value="1"/>
</dbReference>
<dbReference type="PANTHER" id="PTHR30349:SF41">
    <property type="entry name" value="INTEGRASE_RECOMBINASE PROTEIN MJ0367-RELATED"/>
    <property type="match status" value="1"/>
</dbReference>
<evidence type="ECO:0000313" key="5">
    <source>
        <dbReference type="EMBL" id="MET3658663.1"/>
    </source>
</evidence>
<evidence type="ECO:0000256" key="2">
    <source>
        <dbReference type="ARBA" id="ARBA00023125"/>
    </source>
</evidence>
<reference evidence="5 6" key="1">
    <citation type="submission" date="2024-06" db="EMBL/GenBank/DDBJ databases">
        <title>Sorghum-associated microbial communities from plants grown in Nebraska, USA.</title>
        <authorList>
            <person name="Schachtman D."/>
        </authorList>
    </citation>
    <scope>NUCLEOTIDE SEQUENCE [LARGE SCALE GENOMIC DNA]</scope>
    <source>
        <strain evidence="5 6">1288</strain>
    </source>
</reference>
<dbReference type="Pfam" id="PF00589">
    <property type="entry name" value="Phage_integrase"/>
    <property type="match status" value="1"/>
</dbReference>
<evidence type="ECO:0000256" key="1">
    <source>
        <dbReference type="ARBA" id="ARBA00008857"/>
    </source>
</evidence>
<comment type="similarity">
    <text evidence="1">Belongs to the 'phage' integrase family.</text>
</comment>
<organism evidence="5 6">
    <name type="scientific">Sporosarcina psychrophila</name>
    <name type="common">Bacillus psychrophilus</name>
    <dbReference type="NCBI Taxonomy" id="1476"/>
    <lineage>
        <taxon>Bacteria</taxon>
        <taxon>Bacillati</taxon>
        <taxon>Bacillota</taxon>
        <taxon>Bacilli</taxon>
        <taxon>Bacillales</taxon>
        <taxon>Caryophanaceae</taxon>
        <taxon>Sporosarcina</taxon>
    </lineage>
</organism>
<name>A0ABV2KC69_SPOPS</name>
<keyword evidence="2" id="KW-0238">DNA-binding</keyword>
<dbReference type="RefSeq" id="WP_354314354.1">
    <property type="nucleotide sequence ID" value="NZ_JBEPME010000006.1"/>
</dbReference>
<evidence type="ECO:0000256" key="3">
    <source>
        <dbReference type="ARBA" id="ARBA00023172"/>
    </source>
</evidence>
<accession>A0ABV2KC69</accession>
<keyword evidence="3" id="KW-0233">DNA recombination</keyword>
<dbReference type="Proteomes" id="UP001549104">
    <property type="component" value="Unassembled WGS sequence"/>
</dbReference>
<proteinExistence type="inferred from homology"/>
<evidence type="ECO:0000259" key="4">
    <source>
        <dbReference type="PROSITE" id="PS51898"/>
    </source>
</evidence>
<dbReference type="CDD" id="cd00397">
    <property type="entry name" value="DNA_BRE_C"/>
    <property type="match status" value="1"/>
</dbReference>
<dbReference type="Gene3D" id="1.10.443.10">
    <property type="entry name" value="Intergrase catalytic core"/>
    <property type="match status" value="1"/>
</dbReference>
<gene>
    <name evidence="5" type="ORF">ABIC55_003781</name>
</gene>
<dbReference type="Gene3D" id="1.10.150.130">
    <property type="match status" value="1"/>
</dbReference>
<feature type="domain" description="Tyr recombinase" evidence="4">
    <location>
        <begin position="150"/>
        <end position="342"/>
    </location>
</feature>
<keyword evidence="6" id="KW-1185">Reference proteome</keyword>
<dbReference type="EMBL" id="JBEPME010000006">
    <property type="protein sequence ID" value="MET3658663.1"/>
    <property type="molecule type" value="Genomic_DNA"/>
</dbReference>
<dbReference type="InterPro" id="IPR002104">
    <property type="entry name" value="Integrase_catalytic"/>
</dbReference>
<dbReference type="InterPro" id="IPR010998">
    <property type="entry name" value="Integrase_recombinase_N"/>
</dbReference>
<dbReference type="PANTHER" id="PTHR30349">
    <property type="entry name" value="PHAGE INTEGRASE-RELATED"/>
    <property type="match status" value="1"/>
</dbReference>